<keyword evidence="1" id="KW-0812">Transmembrane</keyword>
<evidence type="ECO:0000256" key="1">
    <source>
        <dbReference type="SAM" id="Phobius"/>
    </source>
</evidence>
<keyword evidence="3" id="KW-1185">Reference proteome</keyword>
<keyword evidence="1" id="KW-0472">Membrane</keyword>
<keyword evidence="1" id="KW-1133">Transmembrane helix</keyword>
<dbReference type="EMBL" id="QFXC01000011">
    <property type="protein sequence ID" value="RDH82473.1"/>
    <property type="molecule type" value="Genomic_DNA"/>
</dbReference>
<accession>A0A370DC68</accession>
<evidence type="ECO:0000313" key="2">
    <source>
        <dbReference type="EMBL" id="RDH82473.1"/>
    </source>
</evidence>
<name>A0A370DC68_9GAMM</name>
<reference evidence="2 3" key="1">
    <citation type="journal article" date="2018" name="ISME J.">
        <title>Endosymbiont genomes yield clues of tubeworm success.</title>
        <authorList>
            <person name="Li Y."/>
            <person name="Liles M.R."/>
            <person name="Halanych K.M."/>
        </authorList>
    </citation>
    <scope>NUCLEOTIDE SEQUENCE [LARGE SCALE GENOMIC DNA]</scope>
    <source>
        <strain evidence="2">A1464</strain>
    </source>
</reference>
<evidence type="ECO:0008006" key="4">
    <source>
        <dbReference type="Google" id="ProtNLM"/>
    </source>
</evidence>
<protein>
    <recommendedName>
        <fullName evidence="4">DUF1566 domain-containing protein</fullName>
    </recommendedName>
</protein>
<feature type="transmembrane region" description="Helical" evidence="1">
    <location>
        <begin position="191"/>
        <end position="211"/>
    </location>
</feature>
<dbReference type="Proteomes" id="UP000254266">
    <property type="component" value="Unassembled WGS sequence"/>
</dbReference>
<proteinExistence type="predicted"/>
<organism evidence="2 3">
    <name type="scientific">endosymbiont of Galathealinum brachiosum</name>
    <dbReference type="NCBI Taxonomy" id="2200906"/>
    <lineage>
        <taxon>Bacteria</taxon>
        <taxon>Pseudomonadati</taxon>
        <taxon>Pseudomonadota</taxon>
        <taxon>Gammaproteobacteria</taxon>
        <taxon>sulfur-oxidizing symbionts</taxon>
    </lineage>
</organism>
<comment type="caution">
    <text evidence="2">The sequence shown here is derived from an EMBL/GenBank/DDBJ whole genome shotgun (WGS) entry which is preliminary data.</text>
</comment>
<sequence length="215" mass="23653">MDINKLYIASFLVTAISIPTITNAEIVSIDWKTSGDNLITLDTSSGLEWLDLTATSNRSYNTINSSFGENQEFEGWRYATYSEVGTFWDAFGGDSNHYDGWSTQNNGLFDLIAPYWGDLYCEATGCNTGEGYSNAKLQYGTLYGHYYAQILDLTDDPTLQDQDYAHLLSSTSKDTAFNSTTGHALVRVSAVPIPAAIWLFGSGLIGLILTAKRKT</sequence>
<dbReference type="AlphaFoldDB" id="A0A370DC68"/>
<evidence type="ECO:0000313" key="3">
    <source>
        <dbReference type="Proteomes" id="UP000254266"/>
    </source>
</evidence>
<gene>
    <name evidence="2" type="ORF">DIZ80_09280</name>
</gene>